<dbReference type="AlphaFoldDB" id="A0A5B8VJ73"/>
<dbReference type="EMBL" id="CP042434">
    <property type="protein sequence ID" value="QEC70636.1"/>
    <property type="molecule type" value="Genomic_DNA"/>
</dbReference>
<keyword evidence="2" id="KW-1185">Reference proteome</keyword>
<reference evidence="1 2" key="1">
    <citation type="journal article" date="2017" name="Int. J. Syst. Evol. Microbiol.">
        <title>Arachidicoccus ginsenosidivorans sp. nov., with ginsenoside-converting activity isolated from ginseng cultivating soil.</title>
        <authorList>
            <person name="Siddiqi M.Z."/>
            <person name="Aslam Z."/>
            <person name="Im W.T."/>
        </authorList>
    </citation>
    <scope>NUCLEOTIDE SEQUENCE [LARGE SCALE GENOMIC DNA]</scope>
    <source>
        <strain evidence="1 2">Gsoil 809</strain>
    </source>
</reference>
<protein>
    <submittedName>
        <fullName evidence="1">Uncharacterized protein</fullName>
    </submittedName>
</protein>
<name>A0A5B8VJ73_9BACT</name>
<sequence length="197" mass="22270">MNDLESLSERITATKYLLANELELLESGYNPITNQQFIEETLNPDIPTENTPFNMALDLALKSIDVEKHTKEDLTSVSGFIKAEIKEQADSGNNDSLFLEMVNPVCGTVENTLDYIESKIIEANLPHNIFKTIEKTKKGNNQTGLNAEIAAMVHMFQNKGYFKSGFTFKDLFRSFGQYTNNQAGKDYDFVFLYGIQL</sequence>
<evidence type="ECO:0000313" key="2">
    <source>
        <dbReference type="Proteomes" id="UP000321291"/>
    </source>
</evidence>
<accession>A0A5B8VJ73</accession>
<dbReference type="RefSeq" id="WP_146779899.1">
    <property type="nucleotide sequence ID" value="NZ_CP042434.1"/>
</dbReference>
<gene>
    <name evidence="1" type="ORF">FSB73_01900</name>
</gene>
<proteinExistence type="predicted"/>
<evidence type="ECO:0000313" key="1">
    <source>
        <dbReference type="EMBL" id="QEC70636.1"/>
    </source>
</evidence>
<dbReference type="OrthoDB" id="665794at2"/>
<dbReference type="Proteomes" id="UP000321291">
    <property type="component" value="Chromosome"/>
</dbReference>
<organism evidence="1 2">
    <name type="scientific">Arachidicoccus ginsenosidivorans</name>
    <dbReference type="NCBI Taxonomy" id="496057"/>
    <lineage>
        <taxon>Bacteria</taxon>
        <taxon>Pseudomonadati</taxon>
        <taxon>Bacteroidota</taxon>
        <taxon>Chitinophagia</taxon>
        <taxon>Chitinophagales</taxon>
        <taxon>Chitinophagaceae</taxon>
        <taxon>Arachidicoccus</taxon>
    </lineage>
</organism>
<dbReference type="KEGG" id="agi:FSB73_01900"/>